<keyword evidence="2" id="KW-1185">Reference proteome</keyword>
<dbReference type="Proteomes" id="UP000233535">
    <property type="component" value="Unassembled WGS sequence"/>
</dbReference>
<dbReference type="RefSeq" id="WP_101260721.1">
    <property type="nucleotide sequence ID" value="NZ_MVDD01000004.1"/>
</dbReference>
<name>A0A2N3I0D0_9BACT</name>
<evidence type="ECO:0000313" key="2">
    <source>
        <dbReference type="Proteomes" id="UP000233535"/>
    </source>
</evidence>
<evidence type="ECO:0000313" key="1">
    <source>
        <dbReference type="EMBL" id="PKQ63779.1"/>
    </source>
</evidence>
<organism evidence="1 2">
    <name type="scientific">Labilibaculum filiforme</name>
    <dbReference type="NCBI Taxonomy" id="1940526"/>
    <lineage>
        <taxon>Bacteria</taxon>
        <taxon>Pseudomonadati</taxon>
        <taxon>Bacteroidota</taxon>
        <taxon>Bacteroidia</taxon>
        <taxon>Marinilabiliales</taxon>
        <taxon>Marinifilaceae</taxon>
        <taxon>Labilibaculum</taxon>
    </lineage>
</organism>
<dbReference type="EMBL" id="MVDD01000004">
    <property type="protein sequence ID" value="PKQ63779.1"/>
    <property type="molecule type" value="Genomic_DNA"/>
</dbReference>
<dbReference type="Pfam" id="PF14350">
    <property type="entry name" value="Beta_protein"/>
    <property type="match status" value="1"/>
</dbReference>
<reference evidence="1 2" key="1">
    <citation type="journal article" date="2017" name="Front. Microbiol.">
        <title>Labilibaculum manganireducens gen. nov., sp. nov. and Labilibaculum filiforme sp. nov., Novel Bacteroidetes Isolated from Subsurface Sediments of the Baltic Sea.</title>
        <authorList>
            <person name="Vandieken V."/>
            <person name="Marshall I.P."/>
            <person name="Niemann H."/>
            <person name="Engelen B."/>
            <person name="Cypionka H."/>
        </authorList>
    </citation>
    <scope>NUCLEOTIDE SEQUENCE [LARGE SCALE GENOMIC DNA]</scope>
    <source>
        <strain evidence="1 2">59.16B</strain>
    </source>
</reference>
<sequence length="369" mass="41769">MDNNLIYMPTFRVRQQETIVLKSFDFGNNIYPLLEIVKEHDRARKADTQKTFEEIHNELINEITAQHVFIDLPIYLKQSGSVKDEVVSFSFSVINDIEKRSEYINRLSVSSPKAIPVISSYLFKTGEIDSIERQTNLLQPNFERLAYRLFPISFSVDFPIVQGLVRPNDYIIIDLDQITPYPKSPPLRPIVNALKAFEGCCKILLRSAINTEIQNIKLDHGQVVFEADNSHIDVDIMTDFGVNATGDFVGVKKDDLTAGGTISPGFIYYDATENQYYGYRADIKELSQFENKIVPDILSSDSTVRMLAAAPPYLSPTNNGYSTLLNINSGGESGKSQAKFKKIAMDHYLYCMKVNIESNNLHQTNNQLP</sequence>
<accession>A0A2N3I0D0</accession>
<gene>
    <name evidence="1" type="ORF">BZG02_07050</name>
</gene>
<comment type="caution">
    <text evidence="1">The sequence shown here is derived from an EMBL/GenBank/DDBJ whole genome shotgun (WGS) entry which is preliminary data.</text>
</comment>
<proteinExistence type="predicted"/>
<dbReference type="AlphaFoldDB" id="A0A2N3I0D0"/>
<dbReference type="OrthoDB" id="816287at2"/>
<protein>
    <submittedName>
        <fullName evidence="1">Uncharacterized protein</fullName>
    </submittedName>
</protein>
<dbReference type="InterPro" id="IPR025683">
    <property type="entry name" value="Protein_beta"/>
</dbReference>